<organism evidence="2 3">
    <name type="scientific">Ataeniobius toweri</name>
    <dbReference type="NCBI Taxonomy" id="208326"/>
    <lineage>
        <taxon>Eukaryota</taxon>
        <taxon>Metazoa</taxon>
        <taxon>Chordata</taxon>
        <taxon>Craniata</taxon>
        <taxon>Vertebrata</taxon>
        <taxon>Euteleostomi</taxon>
        <taxon>Actinopterygii</taxon>
        <taxon>Neopterygii</taxon>
        <taxon>Teleostei</taxon>
        <taxon>Neoteleostei</taxon>
        <taxon>Acanthomorphata</taxon>
        <taxon>Ovalentaria</taxon>
        <taxon>Atherinomorphae</taxon>
        <taxon>Cyprinodontiformes</taxon>
        <taxon>Goodeidae</taxon>
        <taxon>Ataeniobius</taxon>
    </lineage>
</organism>
<accession>A0ABU7ALK3</accession>
<evidence type="ECO:0000313" key="3">
    <source>
        <dbReference type="Proteomes" id="UP001345963"/>
    </source>
</evidence>
<sequence>CVFSSGCNKKETTESQGKDMTSERVNSQLENKGQDGPNKIWSFRHLAITWPHPK</sequence>
<comment type="caution">
    <text evidence="2">The sequence shown here is derived from an EMBL/GenBank/DDBJ whole genome shotgun (WGS) entry which is preliminary data.</text>
</comment>
<evidence type="ECO:0000313" key="2">
    <source>
        <dbReference type="EMBL" id="MED6238962.1"/>
    </source>
</evidence>
<gene>
    <name evidence="2" type="ORF">ATANTOWER_032887</name>
</gene>
<feature type="non-terminal residue" evidence="2">
    <location>
        <position position="1"/>
    </location>
</feature>
<reference evidence="2 3" key="1">
    <citation type="submission" date="2021-07" db="EMBL/GenBank/DDBJ databases">
        <authorList>
            <person name="Palmer J.M."/>
        </authorList>
    </citation>
    <scope>NUCLEOTIDE SEQUENCE [LARGE SCALE GENOMIC DNA]</scope>
    <source>
        <strain evidence="2 3">AT_MEX2019</strain>
        <tissue evidence="2">Muscle</tissue>
    </source>
</reference>
<evidence type="ECO:0000256" key="1">
    <source>
        <dbReference type="SAM" id="MobiDB-lite"/>
    </source>
</evidence>
<proteinExistence type="predicted"/>
<feature type="region of interest" description="Disordered" evidence="1">
    <location>
        <begin position="1"/>
        <end position="38"/>
    </location>
</feature>
<name>A0ABU7ALK3_9TELE</name>
<dbReference type="Proteomes" id="UP001345963">
    <property type="component" value="Unassembled WGS sequence"/>
</dbReference>
<protein>
    <submittedName>
        <fullName evidence="2">Uncharacterized protein</fullName>
    </submittedName>
</protein>
<dbReference type="EMBL" id="JAHUTI010020661">
    <property type="protein sequence ID" value="MED6238962.1"/>
    <property type="molecule type" value="Genomic_DNA"/>
</dbReference>
<feature type="compositionally biased region" description="Basic and acidic residues" evidence="1">
    <location>
        <begin position="8"/>
        <end position="22"/>
    </location>
</feature>
<keyword evidence="3" id="KW-1185">Reference proteome</keyword>